<organism evidence="5 6">
    <name type="scientific">Corynebacterium urealyticum</name>
    <dbReference type="NCBI Taxonomy" id="43771"/>
    <lineage>
        <taxon>Bacteria</taxon>
        <taxon>Bacillati</taxon>
        <taxon>Actinomycetota</taxon>
        <taxon>Actinomycetes</taxon>
        <taxon>Mycobacteriales</taxon>
        <taxon>Corynebacteriaceae</taxon>
        <taxon>Corynebacterium</taxon>
    </lineage>
</organism>
<evidence type="ECO:0000259" key="3">
    <source>
        <dbReference type="Pfam" id="PF00501"/>
    </source>
</evidence>
<dbReference type="InterPro" id="IPR020845">
    <property type="entry name" value="AMP-binding_CS"/>
</dbReference>
<dbReference type="Pfam" id="PF00501">
    <property type="entry name" value="AMP-binding"/>
    <property type="match status" value="1"/>
</dbReference>
<evidence type="ECO:0000256" key="1">
    <source>
        <dbReference type="ARBA" id="ARBA00006432"/>
    </source>
</evidence>
<feature type="domain" description="AMP-dependent synthetase/ligase" evidence="3">
    <location>
        <begin position="31"/>
        <end position="393"/>
    </location>
</feature>
<accession>A0A2W5BAQ4</accession>
<dbReference type="PROSITE" id="PS00455">
    <property type="entry name" value="AMP_BINDING"/>
    <property type="match status" value="1"/>
</dbReference>
<evidence type="ECO:0000256" key="2">
    <source>
        <dbReference type="ARBA" id="ARBA00022598"/>
    </source>
</evidence>
<dbReference type="Proteomes" id="UP000249451">
    <property type="component" value="Unassembled WGS sequence"/>
</dbReference>
<sequence>MPIPSPYPDVTIPQIPLYDAIFGDLSGGLANKTALIDGLTGDEMTFQELKASYERMAGALAARGVRKGDVVALHCPNHAAFVISYFGILRSGATVTTLGSLATAEDAEKQLRAADAKMLLTTDLLGTAGMEAAQAKGIPAEGVINLTDAEAGLKALLAENHIAPEVEINADEDIAVLPFSSGTTGIPKGVKLSHQNLVANLFQVSPSMQHNGMKTGSVVCGVLPFFHIYGMNCLLGAALFQGCTMVTLPKFELESFLSAHERFNIDCTFIAPPIAVLLAKHPAVESYDLSSLRAIQSGAAPLDRELAIAVQQRLSVDIYQGFGMTETSPVTHNSLVNVTPLESVGAPLPNTEIKIVDISKDDLPEIPAPTQSGERSAVGEMWVRGPQVMKGYLNNEEATARTLLPDGWLRTGDMVAVDSEGNCYVVDRAKELIKYKGYQVPPAELEALLLTRDDISDAAVVGYVREEDGEEIPRAFVVPQQNSAGVPAEIDPEELKAWVAERVAPYKKVRIVEFVDAVPKSATGKILRKDLKNRPLDAQLVSAPQ</sequence>
<proteinExistence type="inferred from homology"/>
<evidence type="ECO:0000259" key="4">
    <source>
        <dbReference type="Pfam" id="PF13193"/>
    </source>
</evidence>
<dbReference type="Gene3D" id="3.30.300.30">
    <property type="match status" value="1"/>
</dbReference>
<dbReference type="PANTHER" id="PTHR24096:SF149">
    <property type="entry name" value="AMP-BINDING DOMAIN-CONTAINING PROTEIN-RELATED"/>
    <property type="match status" value="1"/>
</dbReference>
<reference evidence="5 6" key="1">
    <citation type="submission" date="2017-11" db="EMBL/GenBank/DDBJ databases">
        <title>Infants hospitalized years apart are colonized by the same room-sourced microbial strains.</title>
        <authorList>
            <person name="Brooks B."/>
            <person name="Olm M.R."/>
            <person name="Firek B.A."/>
            <person name="Baker R."/>
            <person name="Thomas B.C."/>
            <person name="Morowitz M.J."/>
            <person name="Banfield J.F."/>
        </authorList>
    </citation>
    <scope>NUCLEOTIDE SEQUENCE [LARGE SCALE GENOMIC DNA]</scope>
    <source>
        <strain evidence="5">S2_012_000_R3_87</strain>
    </source>
</reference>
<comment type="similarity">
    <text evidence="1">Belongs to the ATP-dependent AMP-binding enzyme family.</text>
</comment>
<feature type="domain" description="AMP-binding enzyme C-terminal" evidence="4">
    <location>
        <begin position="444"/>
        <end position="525"/>
    </location>
</feature>
<dbReference type="Gene3D" id="3.40.50.12780">
    <property type="entry name" value="N-terminal domain of ligase-like"/>
    <property type="match status" value="1"/>
</dbReference>
<comment type="caution">
    <text evidence="5">The sequence shown here is derived from an EMBL/GenBank/DDBJ whole genome shotgun (WGS) entry which is preliminary data.</text>
</comment>
<dbReference type="InterPro" id="IPR045851">
    <property type="entry name" value="AMP-bd_C_sf"/>
</dbReference>
<name>A0A2W5BAQ4_9CORY</name>
<dbReference type="EMBL" id="QFNY01000003">
    <property type="protein sequence ID" value="PZP03895.1"/>
    <property type="molecule type" value="Genomic_DNA"/>
</dbReference>
<dbReference type="PANTHER" id="PTHR24096">
    <property type="entry name" value="LONG-CHAIN-FATTY-ACID--COA LIGASE"/>
    <property type="match status" value="1"/>
</dbReference>
<dbReference type="InterPro" id="IPR025110">
    <property type="entry name" value="AMP-bd_C"/>
</dbReference>
<dbReference type="AlphaFoldDB" id="A0A2W5BAQ4"/>
<gene>
    <name evidence="5" type="ORF">DI609_00295</name>
</gene>
<dbReference type="InterPro" id="IPR000873">
    <property type="entry name" value="AMP-dep_synth/lig_dom"/>
</dbReference>
<dbReference type="SUPFAM" id="SSF56801">
    <property type="entry name" value="Acetyl-CoA synthetase-like"/>
    <property type="match status" value="1"/>
</dbReference>
<dbReference type="Pfam" id="PF13193">
    <property type="entry name" value="AMP-binding_C"/>
    <property type="match status" value="1"/>
</dbReference>
<evidence type="ECO:0000313" key="5">
    <source>
        <dbReference type="EMBL" id="PZP03895.1"/>
    </source>
</evidence>
<dbReference type="InterPro" id="IPR042099">
    <property type="entry name" value="ANL_N_sf"/>
</dbReference>
<keyword evidence="2 5" id="KW-0436">Ligase</keyword>
<dbReference type="GO" id="GO:0016405">
    <property type="term" value="F:CoA-ligase activity"/>
    <property type="evidence" value="ECO:0007669"/>
    <property type="project" value="TreeGrafter"/>
</dbReference>
<evidence type="ECO:0000313" key="6">
    <source>
        <dbReference type="Proteomes" id="UP000249451"/>
    </source>
</evidence>
<protein>
    <submittedName>
        <fullName evidence="5">4-coumarate--CoA ligase family protein</fullName>
    </submittedName>
</protein>